<dbReference type="Pfam" id="PF00271">
    <property type="entry name" value="Helicase_C"/>
    <property type="match status" value="1"/>
</dbReference>
<dbReference type="InterPro" id="IPR000330">
    <property type="entry name" value="SNF2_N"/>
</dbReference>
<dbReference type="GO" id="GO:0004386">
    <property type="term" value="F:helicase activity"/>
    <property type="evidence" value="ECO:0007669"/>
    <property type="project" value="UniProtKB-KW"/>
</dbReference>
<keyword evidence="6" id="KW-0347">Helicase</keyword>
<dbReference type="InterPro" id="IPR050628">
    <property type="entry name" value="SNF2_RAD54_helicase_TF"/>
</dbReference>
<organism evidence="6 7">
    <name type="scientific">Septoria linicola</name>
    <dbReference type="NCBI Taxonomy" id="215465"/>
    <lineage>
        <taxon>Eukaryota</taxon>
        <taxon>Fungi</taxon>
        <taxon>Dikarya</taxon>
        <taxon>Ascomycota</taxon>
        <taxon>Pezizomycotina</taxon>
        <taxon>Dothideomycetes</taxon>
        <taxon>Dothideomycetidae</taxon>
        <taxon>Mycosphaerellales</taxon>
        <taxon>Mycosphaerellaceae</taxon>
        <taxon>Septoria</taxon>
    </lineage>
</organism>
<dbReference type="PANTHER" id="PTHR45626:SF51">
    <property type="entry name" value="SNF2-RELATED DOMAIN-CONTAINING PROTEIN"/>
    <property type="match status" value="1"/>
</dbReference>
<dbReference type="InterPro" id="IPR027417">
    <property type="entry name" value="P-loop_NTPase"/>
</dbReference>
<evidence type="ECO:0000256" key="4">
    <source>
        <dbReference type="SAM" id="MobiDB-lite"/>
    </source>
</evidence>
<gene>
    <name evidence="6" type="ORF">Slin15195_G012500</name>
</gene>
<dbReference type="PROSITE" id="PS51194">
    <property type="entry name" value="HELICASE_CTER"/>
    <property type="match status" value="1"/>
</dbReference>
<reference evidence="6" key="1">
    <citation type="submission" date="2022-06" db="EMBL/GenBank/DDBJ databases">
        <title>Complete genome sequences of two strains of the flax pathogen Septoria linicola.</title>
        <authorList>
            <person name="Lapalu N."/>
            <person name="Simon A."/>
            <person name="Demenou B."/>
            <person name="Paumier D."/>
            <person name="Guillot M.-P."/>
            <person name="Gout L."/>
            <person name="Valade R."/>
        </authorList>
    </citation>
    <scope>NUCLEOTIDE SEQUENCE</scope>
    <source>
        <strain evidence="6">SE15195</strain>
    </source>
</reference>
<dbReference type="CDD" id="cd18793">
    <property type="entry name" value="SF2_C_SNF"/>
    <property type="match status" value="1"/>
</dbReference>
<feature type="domain" description="Helicase C-terminal" evidence="5">
    <location>
        <begin position="960"/>
        <end position="1119"/>
    </location>
</feature>
<proteinExistence type="predicted"/>
<dbReference type="InterPro" id="IPR049730">
    <property type="entry name" value="SNF2/RAD54-like_C"/>
</dbReference>
<evidence type="ECO:0000256" key="2">
    <source>
        <dbReference type="ARBA" id="ARBA00022801"/>
    </source>
</evidence>
<dbReference type="InterPro" id="IPR001650">
    <property type="entry name" value="Helicase_C-like"/>
</dbReference>
<evidence type="ECO:0000256" key="3">
    <source>
        <dbReference type="ARBA" id="ARBA00022840"/>
    </source>
</evidence>
<keyword evidence="2 6" id="KW-0378">Hydrolase</keyword>
<dbReference type="EMBL" id="CP099418">
    <property type="protein sequence ID" value="USW47931.1"/>
    <property type="molecule type" value="Genomic_DNA"/>
</dbReference>
<name>A0A9Q9AL28_9PEZI</name>
<keyword evidence="1" id="KW-0547">Nucleotide-binding</keyword>
<dbReference type="GO" id="GO:0008094">
    <property type="term" value="F:ATP-dependent activity, acting on DNA"/>
    <property type="evidence" value="ECO:0007669"/>
    <property type="project" value="TreeGrafter"/>
</dbReference>
<dbReference type="AlphaFoldDB" id="A0A9Q9AL28"/>
<protein>
    <submittedName>
        <fullName evidence="6">Helicase, P-loop containing nucleoside triphosphate hydrolase</fullName>
    </submittedName>
</protein>
<dbReference type="GO" id="GO:0006281">
    <property type="term" value="P:DNA repair"/>
    <property type="evidence" value="ECO:0007669"/>
    <property type="project" value="TreeGrafter"/>
</dbReference>
<dbReference type="GO" id="GO:0016787">
    <property type="term" value="F:hydrolase activity"/>
    <property type="evidence" value="ECO:0007669"/>
    <property type="project" value="UniProtKB-KW"/>
</dbReference>
<dbReference type="Proteomes" id="UP001056384">
    <property type="component" value="Chromosome 1"/>
</dbReference>
<feature type="region of interest" description="Disordered" evidence="4">
    <location>
        <begin position="1"/>
        <end position="31"/>
    </location>
</feature>
<keyword evidence="3" id="KW-0067">ATP-binding</keyword>
<evidence type="ECO:0000259" key="5">
    <source>
        <dbReference type="PROSITE" id="PS51194"/>
    </source>
</evidence>
<evidence type="ECO:0000313" key="7">
    <source>
        <dbReference type="Proteomes" id="UP001056384"/>
    </source>
</evidence>
<evidence type="ECO:0000313" key="6">
    <source>
        <dbReference type="EMBL" id="USW47931.1"/>
    </source>
</evidence>
<dbReference type="GO" id="GO:0005524">
    <property type="term" value="F:ATP binding"/>
    <property type="evidence" value="ECO:0007669"/>
    <property type="project" value="UniProtKB-KW"/>
</dbReference>
<evidence type="ECO:0000256" key="1">
    <source>
        <dbReference type="ARBA" id="ARBA00022741"/>
    </source>
</evidence>
<sequence>MEVNSSTPGSTTTTYTIGTNSSSVASSRSSPPKLLLSSPHLSEGASRIVKDLSNYLALGCIYLENSDAAQEVQAQAWDDTDTLPIPANGFTELHTCLARLLRYGWVRLQHSRCRSNSIFSIFRVYLLYSDKGLAFIERNNKTLLSAVEVVLASVSTDSGPWNGVYENDRTSSFDMWAKRDEEDSSLFYIFNKLASPAPDAQDIDERYAREALEDLLDLNHAVAGLRTSLHPYQRRSAGAMMHRELAPKSKLDVRLEERRAVDGSTFYFSPREMKFFKEQKFQEAPSGGILAETMGYGKTLICLALVVATRHHAPQMPAEYATIPVRSRTGSLADMAVATINRKSVPYKVELDRLREAGGAELSSTCQHMLRSAPPAYNIPVEPIRWNRNTIVQAPRHVVMASTTIIVVPQNLCKQWVSEIQKHVVPGLLKVLVMDDRKQPLPGAKDLVLYDVVLFTRNRFDMEFQDGQDRDGRRMPKNHNTCQCTYIGATRTRDCHCLSANDLYSSPLKDVHFKRLIVDEGHFFSSGSSSRTMLVVDRLVKTESRWVVSGTPAKELLGVEVDLQLPDADRGAVLDLRRSFDPKLDRSGAIDSLSALASTFLRATPWSAAEAKNYLYRHEDRRERTYSGFSVCLRRLLEQIVVKTRPEDYERDVELPPLRHDIITLQPSFYDKITANLFTLVLTANAVTSERTDADYLFHKNSTKARLQLVANLRQSAFFWSGFSEADVHASVKTSRDYLAKDDTGCSIEDQALLTEALRCTECILASKGWASMSRSHELGVYVQDWPADSSEHWTFDGLTSPVLTGISQLLEAQRFVNERLAQDDPGEGLSGVGIKSLATVRQSIAADATEPVSAKPLLSKTGVPTSSIHGEPLLLRRGSHSASRKSRSPRGSMSRHFRVTKPLGKTKTKCRQSPEVLKSMRISLEAQSEAESFVREQQPPLVERSPYLQARIVGTTSAKLSYLISKILQYQDSEKILVFYSGDNSAFYISQFLELFHVKHEIYAKSLSAKLKSEYVVRFQEDGGLRVLLMDVGQAAYGLNLCAASRVWFVNPVCKPDVEAQALKRAHRIGQTRPVMCETLVLAGSIEEAMLERSQQMTKAEHLDAKVLEDDGGIRAIIQGARLLALSEEEMQPGLGQMARLEKTEPLWCRPGWQTFGTTERPVRQRKEMTLVDVTNPGEPERMIVDED</sequence>
<dbReference type="InterPro" id="IPR014001">
    <property type="entry name" value="Helicase_ATP-bd"/>
</dbReference>
<dbReference type="Pfam" id="PF00176">
    <property type="entry name" value="SNF2-rel_dom"/>
    <property type="match status" value="1"/>
</dbReference>
<accession>A0A9Q9AL28</accession>
<feature type="region of interest" description="Disordered" evidence="4">
    <location>
        <begin position="851"/>
        <end position="898"/>
    </location>
</feature>
<dbReference type="Gene3D" id="3.40.50.300">
    <property type="entry name" value="P-loop containing nucleotide triphosphate hydrolases"/>
    <property type="match status" value="2"/>
</dbReference>
<dbReference type="SMART" id="SM00487">
    <property type="entry name" value="DEXDc"/>
    <property type="match status" value="1"/>
</dbReference>
<dbReference type="SUPFAM" id="SSF52540">
    <property type="entry name" value="P-loop containing nucleoside triphosphate hydrolases"/>
    <property type="match status" value="2"/>
</dbReference>
<feature type="compositionally biased region" description="Basic residues" evidence="4">
    <location>
        <begin position="878"/>
        <end position="898"/>
    </location>
</feature>
<dbReference type="PANTHER" id="PTHR45626">
    <property type="entry name" value="TRANSCRIPTION TERMINATION FACTOR 2-RELATED"/>
    <property type="match status" value="1"/>
</dbReference>
<dbReference type="GO" id="GO:0005634">
    <property type="term" value="C:nucleus"/>
    <property type="evidence" value="ECO:0007669"/>
    <property type="project" value="TreeGrafter"/>
</dbReference>
<dbReference type="OrthoDB" id="2801544at2759"/>
<keyword evidence="7" id="KW-1185">Reference proteome</keyword>